<dbReference type="InterPro" id="IPR009071">
    <property type="entry name" value="HMG_box_dom"/>
</dbReference>
<protein>
    <submittedName>
        <fullName evidence="4">12652_t:CDS:1</fullName>
    </submittedName>
</protein>
<evidence type="ECO:0000256" key="2">
    <source>
        <dbReference type="SAM" id="MobiDB-lite"/>
    </source>
</evidence>
<dbReference type="AlphaFoldDB" id="A0A9N8YNB5"/>
<dbReference type="GO" id="GO:0003677">
    <property type="term" value="F:DNA binding"/>
    <property type="evidence" value="ECO:0007669"/>
    <property type="project" value="UniProtKB-UniRule"/>
</dbReference>
<accession>A0A9N8YNB5</accession>
<feature type="compositionally biased region" description="Low complexity" evidence="2">
    <location>
        <begin position="305"/>
        <end position="332"/>
    </location>
</feature>
<dbReference type="CDD" id="cd01389">
    <property type="entry name" value="HMG-box_ROX1-like"/>
    <property type="match status" value="1"/>
</dbReference>
<dbReference type="OrthoDB" id="6247875at2759"/>
<organism evidence="4 5">
    <name type="scientific">Ambispora leptoticha</name>
    <dbReference type="NCBI Taxonomy" id="144679"/>
    <lineage>
        <taxon>Eukaryota</taxon>
        <taxon>Fungi</taxon>
        <taxon>Fungi incertae sedis</taxon>
        <taxon>Mucoromycota</taxon>
        <taxon>Glomeromycotina</taxon>
        <taxon>Glomeromycetes</taxon>
        <taxon>Archaeosporales</taxon>
        <taxon>Ambisporaceae</taxon>
        <taxon>Ambispora</taxon>
    </lineage>
</organism>
<keyword evidence="1" id="KW-0238">DNA-binding</keyword>
<dbReference type="SUPFAM" id="SSF47095">
    <property type="entry name" value="HMG-box"/>
    <property type="match status" value="1"/>
</dbReference>
<dbReference type="InterPro" id="IPR036910">
    <property type="entry name" value="HMG_box_dom_sf"/>
</dbReference>
<feature type="domain" description="HMG box" evidence="3">
    <location>
        <begin position="65"/>
        <end position="134"/>
    </location>
</feature>
<evidence type="ECO:0000313" key="4">
    <source>
        <dbReference type="EMBL" id="CAG8441029.1"/>
    </source>
</evidence>
<proteinExistence type="predicted"/>
<dbReference type="PROSITE" id="PS50118">
    <property type="entry name" value="HMG_BOX_2"/>
    <property type="match status" value="1"/>
</dbReference>
<feature type="compositionally biased region" description="Polar residues" evidence="2">
    <location>
        <begin position="239"/>
        <end position="253"/>
    </location>
</feature>
<gene>
    <name evidence="4" type="ORF">ALEPTO_LOCUS307</name>
</gene>
<keyword evidence="1" id="KW-0539">Nucleus</keyword>
<keyword evidence="5" id="KW-1185">Reference proteome</keyword>
<evidence type="ECO:0000313" key="5">
    <source>
        <dbReference type="Proteomes" id="UP000789508"/>
    </source>
</evidence>
<feature type="region of interest" description="Disordered" evidence="2">
    <location>
        <begin position="154"/>
        <end position="253"/>
    </location>
</feature>
<sequence>MISSRPAKNSNRQDETNLGDNDTIVSGSDIASFRDKLKLFPIPVTCDELYDGNGDEFLKGTEGEIKRPPNCYILFRKVANMRAKVVGISNQDQRYWSVVTSKLWMQASVEEKNQYKKLSKDVSKKHKKFNPYYTFKPNRAKANWKNLDANNYKHNTTTIKGKTGKNSSQTSFRSPKESSSSPSSNSSSSLSTFLPSSNSSPLLLPARSKEMISQQDSVYSTSPSITSSTTQPQPRSQINRQQQITAQNTHQSSTLTIPTSINAVLPSILNNYNPFSQEQPHINPVYESTTEFLEGQVAGQPTQQSTTSTTTSSHTISSANLNNNNPFSQNQSHVPPFYEQTTEFQQGVTNTFVISDTSPSNAWLIHYPAHTTTTDNFMEDAFK</sequence>
<reference evidence="4" key="1">
    <citation type="submission" date="2021-06" db="EMBL/GenBank/DDBJ databases">
        <authorList>
            <person name="Kallberg Y."/>
            <person name="Tangrot J."/>
            <person name="Rosling A."/>
        </authorList>
    </citation>
    <scope>NUCLEOTIDE SEQUENCE</scope>
    <source>
        <strain evidence="4">FL130A</strain>
    </source>
</reference>
<feature type="compositionally biased region" description="Low complexity" evidence="2">
    <location>
        <begin position="220"/>
        <end position="238"/>
    </location>
</feature>
<dbReference type="Proteomes" id="UP000789508">
    <property type="component" value="Unassembled WGS sequence"/>
</dbReference>
<feature type="compositionally biased region" description="Low complexity" evidence="2">
    <location>
        <begin position="154"/>
        <end position="206"/>
    </location>
</feature>
<evidence type="ECO:0000259" key="3">
    <source>
        <dbReference type="PROSITE" id="PS50118"/>
    </source>
</evidence>
<comment type="caution">
    <text evidence="4">The sequence shown here is derived from an EMBL/GenBank/DDBJ whole genome shotgun (WGS) entry which is preliminary data.</text>
</comment>
<name>A0A9N8YNB5_9GLOM</name>
<dbReference type="GO" id="GO:0005634">
    <property type="term" value="C:nucleus"/>
    <property type="evidence" value="ECO:0007669"/>
    <property type="project" value="UniProtKB-UniRule"/>
</dbReference>
<dbReference type="EMBL" id="CAJVPS010000017">
    <property type="protein sequence ID" value="CAG8441029.1"/>
    <property type="molecule type" value="Genomic_DNA"/>
</dbReference>
<feature type="region of interest" description="Disordered" evidence="2">
    <location>
        <begin position="1"/>
        <end position="21"/>
    </location>
</feature>
<evidence type="ECO:0000256" key="1">
    <source>
        <dbReference type="PROSITE-ProRule" id="PRU00267"/>
    </source>
</evidence>
<dbReference type="Gene3D" id="1.10.30.10">
    <property type="entry name" value="High mobility group box domain"/>
    <property type="match status" value="1"/>
</dbReference>
<feature type="DNA-binding region" description="HMG box" evidence="1">
    <location>
        <begin position="65"/>
        <end position="134"/>
    </location>
</feature>
<feature type="region of interest" description="Disordered" evidence="2">
    <location>
        <begin position="296"/>
        <end position="334"/>
    </location>
</feature>